<evidence type="ECO:0000256" key="6">
    <source>
        <dbReference type="SAM" id="Coils"/>
    </source>
</evidence>
<dbReference type="Pfam" id="PF00482">
    <property type="entry name" value="T2SSF"/>
    <property type="match status" value="1"/>
</dbReference>
<keyword evidence="6" id="KW-0175">Coiled coil</keyword>
<keyword evidence="5 7" id="KW-0472">Membrane</keyword>
<proteinExistence type="predicted"/>
<evidence type="ECO:0000256" key="1">
    <source>
        <dbReference type="ARBA" id="ARBA00004651"/>
    </source>
</evidence>
<dbReference type="GO" id="GO:0005886">
    <property type="term" value="C:plasma membrane"/>
    <property type="evidence" value="ECO:0007669"/>
    <property type="project" value="UniProtKB-SubCell"/>
</dbReference>
<organism evidence="9 10">
    <name type="scientific">Methanothermococcus okinawensis (strain DSM 14208 / JCM 11175 / IH1)</name>
    <dbReference type="NCBI Taxonomy" id="647113"/>
    <lineage>
        <taxon>Archaea</taxon>
        <taxon>Methanobacteriati</taxon>
        <taxon>Methanobacteriota</taxon>
        <taxon>Methanomada group</taxon>
        <taxon>Methanococci</taxon>
        <taxon>Methanococcales</taxon>
        <taxon>Methanococcaceae</taxon>
        <taxon>Methanothermococcus</taxon>
    </lineage>
</organism>
<evidence type="ECO:0000256" key="2">
    <source>
        <dbReference type="ARBA" id="ARBA00022475"/>
    </source>
</evidence>
<reference evidence="9" key="1">
    <citation type="submission" date="2011-05" db="EMBL/GenBank/DDBJ databases">
        <title>Complete sequence of chromosome of Methanothermococcus okinawensis IH1.</title>
        <authorList>
            <consortium name="US DOE Joint Genome Institute"/>
            <person name="Lucas S."/>
            <person name="Han J."/>
            <person name="Lapidus A."/>
            <person name="Cheng J.-F."/>
            <person name="Goodwin L."/>
            <person name="Pitluck S."/>
            <person name="Peters L."/>
            <person name="Mikhailova N."/>
            <person name="Held B."/>
            <person name="Han C."/>
            <person name="Tapia R."/>
            <person name="Land M."/>
            <person name="Hauser L."/>
            <person name="Kyrpides N."/>
            <person name="Ivanova N."/>
            <person name="Pagani I."/>
            <person name="Sieprawska-Lupa M."/>
            <person name="Takai K."/>
            <person name="Miyazaki J."/>
            <person name="Whitman W."/>
            <person name="Woyke T."/>
        </authorList>
    </citation>
    <scope>NUCLEOTIDE SEQUENCE [LARGE SCALE GENOMIC DNA]</scope>
    <source>
        <strain evidence="9">IH1</strain>
    </source>
</reference>
<feature type="transmembrane region" description="Helical" evidence="7">
    <location>
        <begin position="198"/>
        <end position="221"/>
    </location>
</feature>
<protein>
    <submittedName>
        <fullName evidence="9">Type II secretion system F domain protein</fullName>
    </submittedName>
</protein>
<keyword evidence="2" id="KW-1003">Cell membrane</keyword>
<dbReference type="PANTHER" id="PTHR35007">
    <property type="entry name" value="INTEGRAL MEMBRANE PROTEIN-RELATED"/>
    <property type="match status" value="1"/>
</dbReference>
<evidence type="ECO:0000313" key="9">
    <source>
        <dbReference type="EMBL" id="AEH06691.1"/>
    </source>
</evidence>
<gene>
    <name evidence="9" type="ordered locus">Metok_0714</name>
</gene>
<dbReference type="InterPro" id="IPR018076">
    <property type="entry name" value="T2SS_GspF_dom"/>
</dbReference>
<accession>F8AM14</accession>
<dbReference type="EMBL" id="CP002792">
    <property type="protein sequence ID" value="AEH06691.1"/>
    <property type="molecule type" value="Genomic_DNA"/>
</dbReference>
<evidence type="ECO:0000256" key="4">
    <source>
        <dbReference type="ARBA" id="ARBA00022989"/>
    </source>
</evidence>
<evidence type="ECO:0000256" key="7">
    <source>
        <dbReference type="SAM" id="Phobius"/>
    </source>
</evidence>
<dbReference type="STRING" id="647113.Metok_0714"/>
<dbReference type="AlphaFoldDB" id="F8AM14"/>
<dbReference type="eggNOG" id="arCOG01811">
    <property type="taxonomic scope" value="Archaea"/>
</dbReference>
<keyword evidence="3 7" id="KW-0812">Transmembrane</keyword>
<name>F8AM14_METOI</name>
<evidence type="ECO:0000256" key="5">
    <source>
        <dbReference type="ARBA" id="ARBA00023136"/>
    </source>
</evidence>
<feature type="transmembrane region" description="Helical" evidence="7">
    <location>
        <begin position="271"/>
        <end position="291"/>
    </location>
</feature>
<feature type="transmembrane region" description="Helical" evidence="7">
    <location>
        <begin position="56"/>
        <end position="76"/>
    </location>
</feature>
<dbReference type="OrthoDB" id="60490at2157"/>
<dbReference type="HOGENOM" id="CLU_929424_0_0_2"/>
<comment type="subcellular location">
    <subcellularLocation>
        <location evidence="1">Cell membrane</location>
        <topology evidence="1">Multi-pass membrane protein</topology>
    </subcellularLocation>
</comment>
<dbReference type="PANTHER" id="PTHR35007:SF2">
    <property type="entry name" value="PILUS ASSEMBLE PROTEIN"/>
    <property type="match status" value="1"/>
</dbReference>
<dbReference type="KEGG" id="mok:Metok_0714"/>
<evidence type="ECO:0000256" key="3">
    <source>
        <dbReference type="ARBA" id="ARBA00022692"/>
    </source>
</evidence>
<feature type="coiled-coil region" evidence="6">
    <location>
        <begin position="170"/>
        <end position="197"/>
    </location>
</feature>
<feature type="transmembrane region" description="Helical" evidence="7">
    <location>
        <begin position="246"/>
        <end position="264"/>
    </location>
</feature>
<dbReference type="Proteomes" id="UP000009296">
    <property type="component" value="Chromosome"/>
</dbReference>
<dbReference type="GeneID" id="10772855"/>
<evidence type="ECO:0000313" key="10">
    <source>
        <dbReference type="Proteomes" id="UP000009296"/>
    </source>
</evidence>
<dbReference type="RefSeq" id="WP_013866877.1">
    <property type="nucleotide sequence ID" value="NC_015636.1"/>
</dbReference>
<feature type="domain" description="Type II secretion system protein GspF" evidence="8">
    <location>
        <begin position="91"/>
        <end position="216"/>
    </location>
</feature>
<keyword evidence="4 7" id="KW-1133">Transmembrane helix</keyword>
<feature type="transmembrane region" description="Helical" evidence="7">
    <location>
        <begin position="30"/>
        <end position="50"/>
    </location>
</feature>
<evidence type="ECO:0000259" key="8">
    <source>
        <dbReference type="Pfam" id="PF00482"/>
    </source>
</evidence>
<sequence>MVNIHEIYNYTIKRNIIILKRAGINLNEKSYFIIVVFLSFILPIVLKYIMHLSSKSTVILIVLYSLSILSIPSIMYESKIEKFERNLPKALYVMILSLESGRSVIDAINEVINSGIKEVDVIFLKIVALMTEKKLSFEDSIILVSNSIDSKIFRQIGRLIIENRKHGGELAEVLKTLAKTLEDLQNLKNQLLSVTANGLAVGLIIICGVIPATAGIIGGYLNAISQVAPNIAAVTPEQLAKCMENVQIGTGIFGILFAVPIFGLKVNRMIITCAFCMTFGLASFYGVYYLAKILF</sequence>
<keyword evidence="10" id="KW-1185">Reference proteome</keyword>